<feature type="region of interest" description="Disordered" evidence="2">
    <location>
        <begin position="857"/>
        <end position="923"/>
    </location>
</feature>
<feature type="compositionally biased region" description="Acidic residues" evidence="2">
    <location>
        <begin position="869"/>
        <end position="912"/>
    </location>
</feature>
<dbReference type="InterPro" id="IPR025704">
    <property type="entry name" value="E3_Ub_ligase_UBR4_C"/>
</dbReference>
<feature type="domain" description="E3 ubiquitin ligase UBR4 C-terminal" evidence="3">
    <location>
        <begin position="2242"/>
        <end position="3023"/>
    </location>
</feature>
<dbReference type="InterPro" id="IPR016024">
    <property type="entry name" value="ARM-type_fold"/>
</dbReference>
<gene>
    <name evidence="5" type="ORF">GSOID_T00020997001</name>
</gene>
<dbReference type="GO" id="GO:0008270">
    <property type="term" value="F:zinc ion binding"/>
    <property type="evidence" value="ECO:0007669"/>
    <property type="project" value="UniProtKB-KW"/>
</dbReference>
<feature type="non-terminal residue" evidence="5">
    <location>
        <position position="1"/>
    </location>
</feature>
<comment type="similarity">
    <text evidence="1">Belongs to the UBR4 family.</text>
</comment>
<evidence type="ECO:0000313" key="5">
    <source>
        <dbReference type="EMBL" id="CBY33103.1"/>
    </source>
</evidence>
<sequence length="3049" mass="344690">LLERFQKPVKATVNSYTKADFQTNQGALENVKPSLSPDGNDAIRKVLLENSIHRNFVGVLEEKREKYIVVLQDKNKMSLLALSTLLSRKSNSSTNAVSRQSHYTASFTVMNILPSPYGQFILQSGIREAIIHSIKNGVFGEKISLHLNTPSTDFITQTRWISQIEGYLAISTTRNVKIYNFVEDTMCPLYNFRVDIDSGLIHDFTYFFVGKELHLIVLVATKDGNKLLIKKVTENDKASEHGEVKITTEVKVPQDILSTKNDLQACSNGVIFYSFQTGVLFLAYTIASSKKGTSFTHKKQVFFALSRPVLEEETWNVRTVAKMPELSCLVKEMLTQKRSFDKDAKSKDAESLKLAPKFKDTGKYIRNLSESTGHPGLLTASYGPHSLVIIFTDNEINVEFLGDVRPILDVSAVVHNFRGGEQPTSSILAIAEDGALRGWAINPAHVEKGELWKNMALANTQTFTPVETEKAYPPTFLENFEIITDSELEYQSNQLQRVYNRQRLRRCLEPGNNTNSHYVTWRGNFALTVKTPKIVRGLRLHFGDNDAASAPHSVELSQFGRIVTIGDVTNARWVDIILTPEEALGLEGKLSLEFVPSPAADRKIVLDAIRLYKTSRRAIMSEKKKNDSKLAKKSSLFKGPKDKTDSLRWSAVKSYVASGNLVTKSSQRSKYLENTWKFLDCNTASPVMIQQFKEILPAIDFDMYCDIHLSKTLPSLKKFDWRSLQNVIDQIYVVAENRPAIFRGYFTSTQALNFLNLIANTFHDLIKSNDLCFLPDIYPKCTNLRDISKKLVFILSMVSLLDTSQLENATKFLRYSSESSEITLGMKDAILIALKFELPESATTSKSSADVICVEDNDDDDADTVVGEEAIDVDDDDEDEDEDEDDEDDYDIDDDDQDDDGDDVDMEEEEFSSEILDGGGEGFGGNNGIVVEIPNDMRGFDLDRLLQENDSSIADLALALSIQADQRRQDPPISRLPIPSVPDTIESDNMNEDENTSRNSSAETEVKAPEEDPIYSKERQRQFAMKLISQILANEDENDVRTKYQLILAALSKLNVEEPDELEMIESVMTTVVVKIKETRSLLHIIILSELLKFNIQFTPIISLLVTNHGILDIFTEFIKENVFRISSVTSKKKARTDDGEFKPFIIPQEFSESEELGIISAMLRFLEQLKENESVRQTPQNLLDLVVKVIVQDNLPKWFVNICKRFGLSFTQSAEKFKARLDRERLIKSFEKVQLYAEEESLALTYSQLSELYEELKMIVVRGHGKNFVESRPHIIELILNLPSNMMECCNKDVIKLLEVIVSPVAPATQKSRKQSECEKRKRSKSQGSARSTSDNFVDKFLDAKRSCSLIAHPQFVRKNLFSESESIRWAMHSLMKTLFADCSDAKKCVLVNFLWTIFNDSIRFGQRAIQYTDLLGFFTIKSNMPPATLKGYGDLVAKTLNSQLTQLSTHSNSLLYSRLAEQLSFGGFYLESQLCLSCNTQNEEFTLSTITGLKGDTKFTTTSQIYKLKAGQEIQKVSMKLTDVKRTRHVKSMTLYYTTRTSIPIVELKNSPQLWLKAKTVQLTQGQSDVSFNLPVSIKVNFLIIEFSSFYDESYSIPETLPCPRCSNNVHTDPGICGNCGENVFQCHKCRMINYDERDPFICTQCGFCRYAKFSLSMLSRNCAIADPVETEDERKRAEIELKRQLVKADATWEKLTVQRRELEDSCYEIEYCGEEAKKEAKPKAHPLVIKYNECKTSHNDITSMIRAANACRETLADYERRSNLNAVKSETKVISSKEAVSMSSCYGCAVNGAENNLILIRALCQIASVRESLITDGAVEKLLSSPPNLGSSNLRKLIRRAICRLVRGSKEASKELGERLKDKIIKLAKQNQTIARLDVLLREDLELLKQSLKYRDCGWEYRIKAAMAIFLEASELCERVSSGTTIVNGVLLPCLAILKKQTSSQQKENSRTSSPYDVNYRKWADGDADHQYETRKANRIEEDDSLDIKNPLALPESFWLPRLMFCKWSQEARIQACSVVSNLARGSKTEIIELMVSYFKHVNEAGECAVEYLGLLRNLLFKEQEIDSGLSSLLLRGLGDILISQINELVQQENEVASMATISSSTDLRVGKSLDAIVLLLCTIIDKSNNPFKMIKPILRGYLSLCRVSILRTKAIDDAQDGLLKLLETLTSGGEDIARDFVKICFRTLLHFSKDDFQTSQFVFERLCNIIRPESTEDESFRVQIDKDPLQEEFLPGRMVNNPYPSSVVGETIRDLKNKICRDTELIAMVDDDTSLELLVSNKIVKLDLAVADVYKKIWLQNHETNVPMRVIYRMRGLMGEATEEFVETLPEDDRNEEEIFKRASYLAVDNGLDLVLEKMDSIRSLNSRSRPLLGAGLKLLGFCVHLRLCRDALAENSSASMLNIMLQLLNICIEAKEAKLVEDILSIMNRVLAEAASHGQETETGHKHELTKLLNAIDSEFVQSRQNIVLSLMEMIPFLSFGDEQLMEQLINHFDSVLSNLSSFDDSEDEQHKIYLDCFCDILKGLKPDNPGGKHLKDIMYGRDLPRQAIDYLRAKTPSDKNYASDEWKDLLEKPVLPFVLRILAGLATGHPECQKLIGEMVIPELHRLEQVAAGGIGSLAEEALEALRDNTDVFKRVSEARRATRKEKAKVGKNHRMKTLMKLGMAENRDGTIKADESKSKSLKLANAEDGPLCVICKEGCLFEPKKIMSIYCFCKRATVEPFEGNSRKTVGFEIVSSFNLIHNECHKKAVVAKRSRDEWETSFLHNNNTRCNALLPLWGPEVTESDFSTQMARFNESVRDATGVSPDVTWIIHNIKLSLQRFTTNGKFYLDAGGGGPESNMKFLPHLIHYILYTTNTLKSQSSLKIPIQSFLDDFNISSAWAVTGFYYKAASALIVFSKEEWLKCRVDFLKKMLMCIHMREVSINQKKGVTDAERKELPFEKYKTTVLFWFLADQILDKLLDAQAITDSAGAEYTEKLQMYIRKNTVALQKASEKLAMTFNEEFIVVDSLEEFIDVANLYSVLEPSLVTDAISQIPEDTSSEA</sequence>
<feature type="compositionally biased region" description="Acidic residues" evidence="2">
    <location>
        <begin position="985"/>
        <end position="994"/>
    </location>
</feature>
<dbReference type="Pfam" id="PF13764">
    <property type="entry name" value="E3_UbLigase_R4"/>
    <property type="match status" value="1"/>
</dbReference>
<feature type="region of interest" description="Disordered" evidence="2">
    <location>
        <begin position="965"/>
        <end position="1015"/>
    </location>
</feature>
<feature type="domain" description="E3 ubiquitin-protein ligase UBR4-like" evidence="4">
    <location>
        <begin position="1657"/>
        <end position="1764"/>
    </location>
</feature>
<dbReference type="Proteomes" id="UP000011014">
    <property type="component" value="Unassembled WGS sequence"/>
</dbReference>
<dbReference type="PANTHER" id="PTHR21725">
    <property type="entry name" value="E3 UBIQUITIN-PROTEIN LIGASE UBR4"/>
    <property type="match status" value="1"/>
</dbReference>
<dbReference type="PROSITE" id="PS52043">
    <property type="entry name" value="UBR4_E3"/>
    <property type="match status" value="1"/>
</dbReference>
<keyword evidence="1" id="KW-0862">Zinc</keyword>
<reference evidence="5" key="1">
    <citation type="journal article" date="2010" name="Science">
        <title>Plasticity of animal genome architecture unmasked by rapid evolution of a pelagic tunicate.</title>
        <authorList>
            <person name="Denoeud F."/>
            <person name="Henriet S."/>
            <person name="Mungpakdee S."/>
            <person name="Aury J.M."/>
            <person name="Da Silva C."/>
            <person name="Brinkmann H."/>
            <person name="Mikhaleva J."/>
            <person name="Olsen L.C."/>
            <person name="Jubin C."/>
            <person name="Canestro C."/>
            <person name="Bouquet J.M."/>
            <person name="Danks G."/>
            <person name="Poulain J."/>
            <person name="Campsteijn C."/>
            <person name="Adamski M."/>
            <person name="Cross I."/>
            <person name="Yadetie F."/>
            <person name="Muffato M."/>
            <person name="Louis A."/>
            <person name="Butcher S."/>
            <person name="Tsagkogeorga G."/>
            <person name="Konrad A."/>
            <person name="Singh S."/>
            <person name="Jensen M.F."/>
            <person name="Cong E.H."/>
            <person name="Eikeseth-Otteraa H."/>
            <person name="Noel B."/>
            <person name="Anthouard V."/>
            <person name="Porcel B.M."/>
            <person name="Kachouri-Lafond R."/>
            <person name="Nishino A."/>
            <person name="Ugolini M."/>
            <person name="Chourrout P."/>
            <person name="Nishida H."/>
            <person name="Aasland R."/>
            <person name="Huzurbazar S."/>
            <person name="Westhof E."/>
            <person name="Delsuc F."/>
            <person name="Lehrach H."/>
            <person name="Reinhardt R."/>
            <person name="Weissenbach J."/>
            <person name="Roy S.W."/>
            <person name="Artiguenave F."/>
            <person name="Postlethwait J.H."/>
            <person name="Manak J.R."/>
            <person name="Thompson E.M."/>
            <person name="Jaillon O."/>
            <person name="Du Pasquier L."/>
            <person name="Boudinot P."/>
            <person name="Liberles D.A."/>
            <person name="Volff J.N."/>
            <person name="Philippe H."/>
            <person name="Lenhard B."/>
            <person name="Roest Crollius H."/>
            <person name="Wincker P."/>
            <person name="Chourrout D."/>
        </authorList>
    </citation>
    <scope>NUCLEOTIDE SEQUENCE [LARGE SCALE GENOMIC DNA]</scope>
</reference>
<dbReference type="EMBL" id="FN654395">
    <property type="protein sequence ID" value="CBY33103.1"/>
    <property type="molecule type" value="Genomic_DNA"/>
</dbReference>
<evidence type="ECO:0000256" key="1">
    <source>
        <dbReference type="PROSITE-ProRule" id="PRU01388"/>
    </source>
</evidence>
<dbReference type="InterPro" id="IPR056530">
    <property type="entry name" value="UBR4-like_dom"/>
</dbReference>
<dbReference type="PANTHER" id="PTHR21725:SF1">
    <property type="entry name" value="E3 UBIQUITIN-PROTEIN LIGASE UBR4"/>
    <property type="match status" value="1"/>
</dbReference>
<organism evidence="5">
    <name type="scientific">Oikopleura dioica</name>
    <name type="common">Tunicate</name>
    <dbReference type="NCBI Taxonomy" id="34765"/>
    <lineage>
        <taxon>Eukaryota</taxon>
        <taxon>Metazoa</taxon>
        <taxon>Chordata</taxon>
        <taxon>Tunicata</taxon>
        <taxon>Appendicularia</taxon>
        <taxon>Copelata</taxon>
        <taxon>Oikopleuridae</taxon>
        <taxon>Oikopleura</taxon>
    </lineage>
</organism>
<name>E4YC36_OIKDI</name>
<accession>E4YC36</accession>
<evidence type="ECO:0000256" key="2">
    <source>
        <dbReference type="SAM" id="MobiDB-lite"/>
    </source>
</evidence>
<feature type="region of interest" description="UBR4 E3 catalytic module" evidence="1">
    <location>
        <begin position="2579"/>
        <end position="3048"/>
    </location>
</feature>
<evidence type="ECO:0000259" key="4">
    <source>
        <dbReference type="Pfam" id="PF24079"/>
    </source>
</evidence>
<protein>
    <submittedName>
        <fullName evidence="5">Uncharacterized protein</fullName>
    </submittedName>
</protein>
<feature type="region of interest" description="Disordered" evidence="2">
    <location>
        <begin position="1313"/>
        <end position="1334"/>
    </location>
</feature>
<dbReference type="SUPFAM" id="SSF48371">
    <property type="entry name" value="ARM repeat"/>
    <property type="match status" value="2"/>
</dbReference>
<keyword evidence="1" id="KW-0479">Metal-binding</keyword>
<dbReference type="InterPro" id="IPR045189">
    <property type="entry name" value="UBR4-like"/>
</dbReference>
<proteinExistence type="inferred from homology"/>
<feature type="compositionally biased region" description="Basic and acidic residues" evidence="2">
    <location>
        <begin position="1004"/>
        <end position="1015"/>
    </location>
</feature>
<evidence type="ECO:0000259" key="3">
    <source>
        <dbReference type="Pfam" id="PF13764"/>
    </source>
</evidence>
<keyword evidence="1" id="KW-0863">Zinc-finger</keyword>
<dbReference type="Pfam" id="PF24079">
    <property type="entry name" value="UBR4"/>
    <property type="match status" value="1"/>
</dbReference>